<dbReference type="PRINTS" id="PR00344">
    <property type="entry name" value="BCTRLSENSOR"/>
</dbReference>
<accession>A0ABS8AB52</accession>
<dbReference type="Gene3D" id="3.30.450.20">
    <property type="entry name" value="PAS domain"/>
    <property type="match status" value="2"/>
</dbReference>
<keyword evidence="3" id="KW-0597">Phosphoprotein</keyword>
<keyword evidence="4" id="KW-0808">Transferase</keyword>
<keyword evidence="6" id="KW-0175">Coiled coil</keyword>
<feature type="coiled-coil region" evidence="6">
    <location>
        <begin position="135"/>
        <end position="162"/>
    </location>
</feature>
<dbReference type="InterPro" id="IPR036097">
    <property type="entry name" value="HisK_dim/P_sf"/>
</dbReference>
<evidence type="ECO:0000256" key="1">
    <source>
        <dbReference type="ARBA" id="ARBA00000085"/>
    </source>
</evidence>
<dbReference type="InterPro" id="IPR000014">
    <property type="entry name" value="PAS"/>
</dbReference>
<organism evidence="8 9">
    <name type="scientific">Hymenobacter nitidus</name>
    <dbReference type="NCBI Taxonomy" id="2880929"/>
    <lineage>
        <taxon>Bacteria</taxon>
        <taxon>Pseudomonadati</taxon>
        <taxon>Bacteroidota</taxon>
        <taxon>Cytophagia</taxon>
        <taxon>Cytophagales</taxon>
        <taxon>Hymenobacteraceae</taxon>
        <taxon>Hymenobacter</taxon>
    </lineage>
</organism>
<dbReference type="InterPro" id="IPR004358">
    <property type="entry name" value="Sig_transdc_His_kin-like_C"/>
</dbReference>
<dbReference type="SUPFAM" id="SSF55785">
    <property type="entry name" value="PYP-like sensor domain (PAS domain)"/>
    <property type="match status" value="2"/>
</dbReference>
<proteinExistence type="predicted"/>
<dbReference type="Pfam" id="PF02518">
    <property type="entry name" value="HATPase_c"/>
    <property type="match status" value="1"/>
</dbReference>
<reference evidence="8" key="1">
    <citation type="submission" date="2021-10" db="EMBL/GenBank/DDBJ databases">
        <authorList>
            <person name="Dean J.D."/>
            <person name="Kim M.K."/>
            <person name="Newey C.N."/>
            <person name="Stoker T.S."/>
            <person name="Thompson D.W."/>
            <person name="Grose J.H."/>
        </authorList>
    </citation>
    <scope>NUCLEOTIDE SEQUENCE</scope>
    <source>
        <strain evidence="8">BT635</strain>
    </source>
</reference>
<dbReference type="SMART" id="SM00387">
    <property type="entry name" value="HATPase_c"/>
    <property type="match status" value="1"/>
</dbReference>
<dbReference type="EMBL" id="JAJADQ010000004">
    <property type="protein sequence ID" value="MCB2377612.1"/>
    <property type="molecule type" value="Genomic_DNA"/>
</dbReference>
<dbReference type="CDD" id="cd00082">
    <property type="entry name" value="HisKA"/>
    <property type="match status" value="1"/>
</dbReference>
<dbReference type="SMART" id="SM00388">
    <property type="entry name" value="HisKA"/>
    <property type="match status" value="1"/>
</dbReference>
<feature type="coiled-coil region" evidence="6">
    <location>
        <begin position="285"/>
        <end position="372"/>
    </location>
</feature>
<evidence type="ECO:0000256" key="2">
    <source>
        <dbReference type="ARBA" id="ARBA00012438"/>
    </source>
</evidence>
<protein>
    <recommendedName>
        <fullName evidence="2">histidine kinase</fullName>
        <ecNumber evidence="2">2.7.13.3</ecNumber>
    </recommendedName>
</protein>
<sequence>MHLSSELSAVFPPEALLLSLLENSLNGIILAYPVVAEPGSDDIVDLSRLQLNPAAQRMLDLPAQPSESFLHYLPGSLPSGVFDFYRRTFQSGEAGHHEFLYQADGLDNYFEVTAQRVGDGLLIIFTDTVNQRRTNAELALRESQAREKAARAEAELQRQQLHSILMQAPAMIALFEGPDHIFRLVNPQYQQLVGSREILDKPIRQAMPELVGQPIFELLDWVYRSGHTYYATEMLVQLDHANSGTLGNRYYNFVYQALRNLSGAIDGILVFAYEVTDQVVARQQTEQSRQQVTDANQELATANEELAAANEEMQAANEEIRANNEELFRAQDSLQQLNQELENRVAMRTEQVQQAQTEAERQKARLEQFFMQAPAAICILDGPALVFELVNPGYQQLFPGRRLQNKSIWEALPELVGSPVQELLERVYATGETVQGKEVPAPAARHEGMPPEDMYFNFTYQARFDEQGNIDGVLVFAYEVTEQVLARQRVAQANTGLTSANDELHTTNVQLARINVDLDNFIYTASHDLKAPIANIEGLLRVLLEELNMPPAHTAAQVGPIISMMQDSVERFKNTIDHLTEVTKLQKENEQPAAMVSVEEVLREVTLDLQPAIQESGADLSIEVETCPAVPFSRKNLRSVVYNLLSNALKYRDPARPLRVRIHCQPEGSAVMLRVQDNGLGLDLTPDRPLFGMFRRFHDHVEGSGIGLYMVKKILDNAGGTISVESKAGVGSTFTVYFKQ</sequence>
<dbReference type="PROSITE" id="PS50109">
    <property type="entry name" value="HIS_KIN"/>
    <property type="match status" value="1"/>
</dbReference>
<dbReference type="InterPro" id="IPR005467">
    <property type="entry name" value="His_kinase_dom"/>
</dbReference>
<dbReference type="Pfam" id="PF08448">
    <property type="entry name" value="PAS_4"/>
    <property type="match status" value="2"/>
</dbReference>
<dbReference type="PANTHER" id="PTHR43304:SF1">
    <property type="entry name" value="PAC DOMAIN-CONTAINING PROTEIN"/>
    <property type="match status" value="1"/>
</dbReference>
<dbReference type="Proteomes" id="UP001165297">
    <property type="component" value="Unassembled WGS sequence"/>
</dbReference>
<comment type="catalytic activity">
    <reaction evidence="1">
        <text>ATP + protein L-histidine = ADP + protein N-phospho-L-histidine.</text>
        <dbReference type="EC" id="2.7.13.3"/>
    </reaction>
</comment>
<evidence type="ECO:0000256" key="4">
    <source>
        <dbReference type="ARBA" id="ARBA00022679"/>
    </source>
</evidence>
<evidence type="ECO:0000313" key="9">
    <source>
        <dbReference type="Proteomes" id="UP001165297"/>
    </source>
</evidence>
<dbReference type="SUPFAM" id="SSF47384">
    <property type="entry name" value="Homodimeric domain of signal transducing histidine kinase"/>
    <property type="match status" value="1"/>
</dbReference>
<evidence type="ECO:0000259" key="7">
    <source>
        <dbReference type="PROSITE" id="PS50109"/>
    </source>
</evidence>
<evidence type="ECO:0000256" key="3">
    <source>
        <dbReference type="ARBA" id="ARBA00022553"/>
    </source>
</evidence>
<dbReference type="EC" id="2.7.13.3" evidence="2"/>
<dbReference type="InterPro" id="IPR035965">
    <property type="entry name" value="PAS-like_dom_sf"/>
</dbReference>
<keyword evidence="5" id="KW-0418">Kinase</keyword>
<dbReference type="Gene3D" id="3.30.565.10">
    <property type="entry name" value="Histidine kinase-like ATPase, C-terminal domain"/>
    <property type="match status" value="1"/>
</dbReference>
<dbReference type="RefSeq" id="WP_226184764.1">
    <property type="nucleotide sequence ID" value="NZ_JAJADQ010000004.1"/>
</dbReference>
<name>A0ABS8AB52_9BACT</name>
<comment type="caution">
    <text evidence="8">The sequence shown here is derived from an EMBL/GenBank/DDBJ whole genome shotgun (WGS) entry which is preliminary data.</text>
</comment>
<dbReference type="InterPro" id="IPR003594">
    <property type="entry name" value="HATPase_dom"/>
</dbReference>
<evidence type="ECO:0000256" key="5">
    <source>
        <dbReference type="ARBA" id="ARBA00022777"/>
    </source>
</evidence>
<evidence type="ECO:0000256" key="6">
    <source>
        <dbReference type="SAM" id="Coils"/>
    </source>
</evidence>
<evidence type="ECO:0000313" key="8">
    <source>
        <dbReference type="EMBL" id="MCB2377612.1"/>
    </source>
</evidence>
<dbReference type="SUPFAM" id="SSF55874">
    <property type="entry name" value="ATPase domain of HSP90 chaperone/DNA topoisomerase II/histidine kinase"/>
    <property type="match status" value="1"/>
</dbReference>
<dbReference type="InterPro" id="IPR003661">
    <property type="entry name" value="HisK_dim/P_dom"/>
</dbReference>
<dbReference type="InterPro" id="IPR013656">
    <property type="entry name" value="PAS_4"/>
</dbReference>
<dbReference type="Gene3D" id="1.10.287.130">
    <property type="match status" value="1"/>
</dbReference>
<dbReference type="PANTHER" id="PTHR43304">
    <property type="entry name" value="PHYTOCHROME-LIKE PROTEIN CPH1"/>
    <property type="match status" value="1"/>
</dbReference>
<feature type="domain" description="Histidine kinase" evidence="7">
    <location>
        <begin position="524"/>
        <end position="740"/>
    </location>
</feature>
<dbReference type="InterPro" id="IPR052162">
    <property type="entry name" value="Sensor_kinase/Photoreceptor"/>
</dbReference>
<dbReference type="InterPro" id="IPR036890">
    <property type="entry name" value="HATPase_C_sf"/>
</dbReference>
<keyword evidence="9" id="KW-1185">Reference proteome</keyword>
<gene>
    <name evidence="8" type="ORF">LGH70_08460</name>
</gene>
<dbReference type="SMART" id="SM00091">
    <property type="entry name" value="PAS"/>
    <property type="match status" value="2"/>
</dbReference>